<dbReference type="EMBL" id="JAOPJF010000040">
    <property type="protein sequence ID" value="KAK1143426.1"/>
    <property type="molecule type" value="Genomic_DNA"/>
</dbReference>
<accession>A0ACC3B0W9</accession>
<name>A0ACC3B0W9_9EURO</name>
<evidence type="ECO:0000313" key="1">
    <source>
        <dbReference type="EMBL" id="KAK1143426.1"/>
    </source>
</evidence>
<proteinExistence type="predicted"/>
<sequence>MARPAATAPAVASSMISSTGVEHGSDDDGISTTSTSSMSSEQQSEYEVETVFAEKRFSDGMRYLVKWAGYPMTRCSWEPEECFNTPATLLEWCQKKEAIQKGKAAPFDHDEWQKEQDAREQAKLDRRQRRDDKRERIQLRARNTSNRGTLATPTSPIVATTERPDLHTRPQSPVRVPVPTSRPRIRTSPPPVLFGSGQSSQRTVHPLRLRRPSNEEPPKHFNLSTKRRYEKAKTDEPAPDINQMELVRPSEWPARSSVSAVKTGPPEGPPKAGKPMRNDSSVSLAHGQHPASPLRDSSLSNHVSFDVCKSCTSQGNSSKMLDHLGNRSNLESEEEPAMPERAPGPWSHVTYNKRFFNPDEVLIKLYYGPEKNNIGDARLCGLNPQTKSRILHSKKEDSLEIWFQHLCALDDYQRLCYNTTNWNYCTGWIEGFNDTEPNIFRMAQDLGQRKLMAVSIPGLRVQNVLLAYPPDSRDFSFLHGNFNGRPNVFLYFTARSHFNSKEVDLLSRRTKNNQAFTGVQPRLSIRSPVNETPSSTNAQGKVPDNTNAKVPEASALPLPRRSSLIGVEPHETQGASLVNPILSPSSDKFSNSFSEPMDLDHSSPPPMGPASPVTDSDHEPSLPGTGQDAADFDLDKFFRKNYGVTFSILLDSKKTAGFYVMYPGHSENADQQCDEQCQIVIEFLQKHTSQTYSSRQSKDWETFTLMEPGVALFHENFVDFAALPLLSSLLQKNITFWSFSLRAPHEYAGHPAHFQRIFLHGCIFLLTEDVMLRKLERTIAFLVWFRDSSKKKSPGTWKLMVRPNILEWVLNQHDKQHPSKGGLWITMHSLISELGLTTNADINVDTGVVEKAIISPNLPSYSSSSVDNQTQDNASGLTQEHRKADRLAEFFAGWALVNRHQFRRFVIVSGIEPLERWKTWHHMIIYHGYRSTMASYKIDYSYMSKLGGQREGYSTEEKIPNTPSAFTPQAPRASSSRMEQPLVATPMTHDYPQPYR</sequence>
<protein>
    <submittedName>
        <fullName evidence="1">Uncharacterized protein</fullName>
    </submittedName>
</protein>
<evidence type="ECO:0000313" key="2">
    <source>
        <dbReference type="Proteomes" id="UP001177260"/>
    </source>
</evidence>
<organism evidence="1 2">
    <name type="scientific">Aspergillus melleus</name>
    <dbReference type="NCBI Taxonomy" id="138277"/>
    <lineage>
        <taxon>Eukaryota</taxon>
        <taxon>Fungi</taxon>
        <taxon>Dikarya</taxon>
        <taxon>Ascomycota</taxon>
        <taxon>Pezizomycotina</taxon>
        <taxon>Eurotiomycetes</taxon>
        <taxon>Eurotiomycetidae</taxon>
        <taxon>Eurotiales</taxon>
        <taxon>Aspergillaceae</taxon>
        <taxon>Aspergillus</taxon>
        <taxon>Aspergillus subgen. Circumdati</taxon>
    </lineage>
</organism>
<keyword evidence="2" id="KW-1185">Reference proteome</keyword>
<reference evidence="1 2" key="1">
    <citation type="journal article" date="2023" name="ACS Omega">
        <title>Identification of the Neoaspergillic Acid Biosynthesis Gene Cluster by Establishing an In Vitro CRISPR-Ribonucleoprotein Genetic System in Aspergillus melleus.</title>
        <authorList>
            <person name="Yuan B."/>
            <person name="Grau M.F."/>
            <person name="Murata R.M."/>
            <person name="Torok T."/>
            <person name="Venkateswaran K."/>
            <person name="Stajich J.E."/>
            <person name="Wang C.C.C."/>
        </authorList>
    </citation>
    <scope>NUCLEOTIDE SEQUENCE [LARGE SCALE GENOMIC DNA]</scope>
    <source>
        <strain evidence="1 2">IMV 1140</strain>
    </source>
</reference>
<comment type="caution">
    <text evidence="1">The sequence shown here is derived from an EMBL/GenBank/DDBJ whole genome shotgun (WGS) entry which is preliminary data.</text>
</comment>
<gene>
    <name evidence="1" type="ORF">N8T08_006754</name>
</gene>
<dbReference type="Proteomes" id="UP001177260">
    <property type="component" value="Unassembled WGS sequence"/>
</dbReference>